<evidence type="ECO:0000313" key="3">
    <source>
        <dbReference type="Proteomes" id="UP000562254"/>
    </source>
</evidence>
<protein>
    <recommendedName>
        <fullName evidence="1">DUF6973 domain-containing protein</fullName>
    </recommendedName>
</protein>
<feature type="domain" description="DUF6973" evidence="1">
    <location>
        <begin position="65"/>
        <end position="147"/>
    </location>
</feature>
<reference evidence="2 3" key="1">
    <citation type="submission" date="2020-08" db="EMBL/GenBank/DDBJ databases">
        <title>Genomic Encyclopedia of Type Strains, Phase IV (KMG-IV): sequencing the most valuable type-strain genomes for metagenomic binning, comparative biology and taxonomic classification.</title>
        <authorList>
            <person name="Goeker M."/>
        </authorList>
    </citation>
    <scope>NUCLEOTIDE SEQUENCE [LARGE SCALE GENOMIC DNA]</scope>
    <source>
        <strain evidence="2 3">DSM 25895</strain>
    </source>
</reference>
<accession>A0A840Y205</accession>
<evidence type="ECO:0000313" key="2">
    <source>
        <dbReference type="EMBL" id="MBB5688672.1"/>
    </source>
</evidence>
<gene>
    <name evidence="2" type="ORF">FHS88_000788</name>
</gene>
<proteinExistence type="predicted"/>
<dbReference type="AlphaFoldDB" id="A0A840Y205"/>
<keyword evidence="3" id="KW-1185">Reference proteome</keyword>
<comment type="caution">
    <text evidence="2">The sequence shown here is derived from an EMBL/GenBank/DDBJ whole genome shotgun (WGS) entry which is preliminary data.</text>
</comment>
<dbReference type="Pfam" id="PF22322">
    <property type="entry name" value="DUF6973"/>
    <property type="match status" value="1"/>
</dbReference>
<dbReference type="InterPro" id="IPR054246">
    <property type="entry name" value="DUF6973"/>
</dbReference>
<dbReference type="RefSeq" id="WP_211842315.1">
    <property type="nucleotide sequence ID" value="NZ_JAAEDJ010000013.1"/>
</dbReference>
<dbReference type="EMBL" id="JACIJE010000002">
    <property type="protein sequence ID" value="MBB5688672.1"/>
    <property type="molecule type" value="Genomic_DNA"/>
</dbReference>
<dbReference type="Proteomes" id="UP000562254">
    <property type="component" value="Unassembled WGS sequence"/>
</dbReference>
<evidence type="ECO:0000259" key="1">
    <source>
        <dbReference type="Pfam" id="PF22322"/>
    </source>
</evidence>
<sequence length="176" mass="19129">MSFADDLMHAANALLEKKRSNITEAMVLIANPASLPKILRAKEEAESWSRAVSYAFTDDLPRDVADKVAKASRTNGPADALRHCYLAALLGRDLGYTEALTLLTAHEMNSEFGTPASRMDLHNNAVGLEIGVRMKTASDTDLTVAVVDAFLQGRLRVLDKADGDKLVPTRSLTFGR</sequence>
<organism evidence="2 3">
    <name type="scientific">Neoroseomonas alkaliterrae</name>
    <dbReference type="NCBI Taxonomy" id="1452450"/>
    <lineage>
        <taxon>Bacteria</taxon>
        <taxon>Pseudomonadati</taxon>
        <taxon>Pseudomonadota</taxon>
        <taxon>Alphaproteobacteria</taxon>
        <taxon>Acetobacterales</taxon>
        <taxon>Acetobacteraceae</taxon>
        <taxon>Neoroseomonas</taxon>
    </lineage>
</organism>
<name>A0A840Y205_9PROT</name>